<dbReference type="STRING" id="1122149.FD44_GL000701"/>
<evidence type="ECO:0000256" key="1">
    <source>
        <dbReference type="ARBA" id="ARBA00022801"/>
    </source>
</evidence>
<accession>A0A4R5NLJ5</accession>
<gene>
    <name evidence="4" type="ORF">C5L31_000656</name>
</gene>
<dbReference type="FunFam" id="1.10.3210.10:FF:000008">
    <property type="entry name" value="3'-5' exoribonuclease YhaM"/>
    <property type="match status" value="1"/>
</dbReference>
<dbReference type="GO" id="GO:0004527">
    <property type="term" value="F:exonuclease activity"/>
    <property type="evidence" value="ECO:0007669"/>
    <property type="project" value="UniProtKB-KW"/>
</dbReference>
<evidence type="ECO:0000313" key="5">
    <source>
        <dbReference type="Proteomes" id="UP000294854"/>
    </source>
</evidence>
<evidence type="ECO:0000256" key="2">
    <source>
        <dbReference type="ARBA" id="ARBA00022839"/>
    </source>
</evidence>
<evidence type="ECO:0000259" key="3">
    <source>
        <dbReference type="PROSITE" id="PS51831"/>
    </source>
</evidence>
<name>A0A4R5NLJ5_9LACO</name>
<dbReference type="Pfam" id="PF01336">
    <property type="entry name" value="tRNA_anti-codon"/>
    <property type="match status" value="1"/>
</dbReference>
<dbReference type="RefSeq" id="WP_010619984.1">
    <property type="nucleotide sequence ID" value="NZ_CP042371.1"/>
</dbReference>
<dbReference type="EMBL" id="PUFO01000063">
    <property type="protein sequence ID" value="TDG75880.1"/>
    <property type="molecule type" value="Genomic_DNA"/>
</dbReference>
<keyword evidence="2" id="KW-0269">Exonuclease</keyword>
<dbReference type="GO" id="GO:0003676">
    <property type="term" value="F:nucleic acid binding"/>
    <property type="evidence" value="ECO:0007669"/>
    <property type="project" value="InterPro"/>
</dbReference>
<sequence length="327" mass="37000">MDEKLMSYQVGDKIEIFVLLKAAEVRTAKNNKRYIAFTFEDSSGEMGGMYWDASEQDIETFKAGKVVHLIGKREEYQSKPQIKISQLRTPNVGEPSDPGQFVTRAPMKKSEMVDEINQVMFEITNPTWNRLTRFLINKHQADFFDFPAAKTNHHAFEGGLAFHTISILRLAHSVCNQYPNVNAPLLYAAAILHDLGKTVELSDPITTQYTVAGNLIGHISLIDGELVEACQTLKLDPSSEDVILLRHMILAHHGLLEYGSPVRPQVLEAEILHDLDELDASIMAIQTSLDHTEPGEFSERLFGMDNRRFFEFEGTKNHEQDTKKPEN</sequence>
<dbReference type="SUPFAM" id="SSF109604">
    <property type="entry name" value="HD-domain/PDEase-like"/>
    <property type="match status" value="1"/>
</dbReference>
<dbReference type="PROSITE" id="PS51831">
    <property type="entry name" value="HD"/>
    <property type="match status" value="1"/>
</dbReference>
<dbReference type="InterPro" id="IPR006674">
    <property type="entry name" value="HD_domain"/>
</dbReference>
<reference evidence="4 5" key="1">
    <citation type="journal article" date="2019" name="Appl. Microbiol. Biotechnol.">
        <title>Uncovering carbohydrate metabolism through a genotype-phenotype association study of 56 lactic acid bacteria genomes.</title>
        <authorList>
            <person name="Buron-Moles G."/>
            <person name="Chailyan A."/>
            <person name="Dolejs I."/>
            <person name="Forster J."/>
            <person name="Miks M.H."/>
        </authorList>
    </citation>
    <scope>NUCLEOTIDE SEQUENCE [LARGE SCALE GENOMIC DNA]</scope>
    <source>
        <strain evidence="4 5">ATCC 49373</strain>
    </source>
</reference>
<dbReference type="CDD" id="cd00077">
    <property type="entry name" value="HDc"/>
    <property type="match status" value="1"/>
</dbReference>
<feature type="domain" description="HD" evidence="3">
    <location>
        <begin position="160"/>
        <end position="281"/>
    </location>
</feature>
<dbReference type="InterPro" id="IPR004365">
    <property type="entry name" value="NA-bd_OB_tRNA"/>
</dbReference>
<evidence type="ECO:0000313" key="4">
    <source>
        <dbReference type="EMBL" id="TDG75880.1"/>
    </source>
</evidence>
<dbReference type="PANTHER" id="PTHR37294">
    <property type="entry name" value="3'-5' EXORIBONUCLEASE YHAM"/>
    <property type="match status" value="1"/>
</dbReference>
<comment type="caution">
    <text evidence="4">The sequence shown here is derived from an EMBL/GenBank/DDBJ whole genome shotgun (WGS) entry which is preliminary data.</text>
</comment>
<dbReference type="Proteomes" id="UP000294854">
    <property type="component" value="Unassembled WGS sequence"/>
</dbReference>
<dbReference type="Gene3D" id="2.40.50.140">
    <property type="entry name" value="Nucleic acid-binding proteins"/>
    <property type="match status" value="1"/>
</dbReference>
<dbReference type="Pfam" id="PF01966">
    <property type="entry name" value="HD"/>
    <property type="match status" value="1"/>
</dbReference>
<keyword evidence="1" id="KW-0378">Hydrolase</keyword>
<dbReference type="Gene3D" id="1.10.3210.10">
    <property type="entry name" value="Hypothetical protein af1432"/>
    <property type="match status" value="1"/>
</dbReference>
<dbReference type="CDD" id="cd04492">
    <property type="entry name" value="YhaM_OBF_like"/>
    <property type="match status" value="1"/>
</dbReference>
<dbReference type="InterPro" id="IPR003607">
    <property type="entry name" value="HD/PDEase_dom"/>
</dbReference>
<dbReference type="InterPro" id="IPR050798">
    <property type="entry name" value="YhaM_exoribonuc/phosphodiest"/>
</dbReference>
<dbReference type="OrthoDB" id="9778453at2"/>
<keyword evidence="5" id="KW-1185">Reference proteome</keyword>
<keyword evidence="2" id="KW-0540">Nuclease</keyword>
<dbReference type="PANTHER" id="PTHR37294:SF1">
    <property type="entry name" value="3'-5' EXORIBONUCLEASE YHAM"/>
    <property type="match status" value="1"/>
</dbReference>
<protein>
    <recommendedName>
        <fullName evidence="3">HD domain-containing protein</fullName>
    </recommendedName>
</protein>
<dbReference type="InterPro" id="IPR012340">
    <property type="entry name" value="NA-bd_OB-fold"/>
</dbReference>
<organism evidence="4 5">
    <name type="scientific">Secundilactobacillus malefermentans</name>
    <dbReference type="NCBI Taxonomy" id="176292"/>
    <lineage>
        <taxon>Bacteria</taxon>
        <taxon>Bacillati</taxon>
        <taxon>Bacillota</taxon>
        <taxon>Bacilli</taxon>
        <taxon>Lactobacillales</taxon>
        <taxon>Lactobacillaceae</taxon>
        <taxon>Secundilactobacillus</taxon>
    </lineage>
</organism>
<dbReference type="GO" id="GO:0031125">
    <property type="term" value="P:rRNA 3'-end processing"/>
    <property type="evidence" value="ECO:0007669"/>
    <property type="project" value="TreeGrafter"/>
</dbReference>
<proteinExistence type="predicted"/>
<dbReference type="AlphaFoldDB" id="A0A4R5NLJ5"/>